<evidence type="ECO:0000256" key="6">
    <source>
        <dbReference type="ARBA" id="ARBA00022692"/>
    </source>
</evidence>
<evidence type="ECO:0000256" key="2">
    <source>
        <dbReference type="ARBA" id="ARBA00007395"/>
    </source>
</evidence>
<organism evidence="16">
    <name type="scientific">Thermodesulfatator atlanticus</name>
    <dbReference type="NCBI Taxonomy" id="501497"/>
    <lineage>
        <taxon>Bacteria</taxon>
        <taxon>Pseudomonadati</taxon>
        <taxon>Thermodesulfobacteriota</taxon>
        <taxon>Thermodesulfobacteria</taxon>
        <taxon>Thermodesulfobacteriales</taxon>
        <taxon>Thermodesulfatatoraceae</taxon>
        <taxon>Thermodesulfatator</taxon>
    </lineage>
</organism>
<evidence type="ECO:0000256" key="8">
    <source>
        <dbReference type="ARBA" id="ARBA00022982"/>
    </source>
</evidence>
<evidence type="ECO:0000256" key="13">
    <source>
        <dbReference type="PIRSR" id="PIRSR000013-1"/>
    </source>
</evidence>
<comment type="caution">
    <text evidence="16">The sequence shown here is derived from an EMBL/GenBank/DDBJ whole genome shotgun (WGS) entry which is preliminary data.</text>
</comment>
<feature type="binding site" description="axial binding residue" evidence="14">
    <location>
        <position position="165"/>
    </location>
    <ligand>
        <name>heme</name>
        <dbReference type="ChEBI" id="CHEBI:30413"/>
        <label>2</label>
    </ligand>
    <ligandPart>
        <name>Fe</name>
        <dbReference type="ChEBI" id="CHEBI:18248"/>
    </ligandPart>
</feature>
<feature type="binding site" description="covalent" evidence="13">
    <location>
        <position position="127"/>
    </location>
    <ligand>
        <name>heme</name>
        <dbReference type="ChEBI" id="CHEBI:30413"/>
        <label>3</label>
    </ligand>
</feature>
<dbReference type="InterPro" id="IPR038266">
    <property type="entry name" value="NapC/NirT_cytc_sf"/>
</dbReference>
<keyword evidence="6" id="KW-0812">Transmembrane</keyword>
<feature type="domain" description="NapC/NirT cytochrome c N-terminal" evidence="15">
    <location>
        <begin position="6"/>
        <end position="166"/>
    </location>
</feature>
<dbReference type="PIRSF" id="PIRSF000013">
    <property type="entry name" value="4_hem_cytochrm_NapC"/>
    <property type="match status" value="1"/>
</dbReference>
<feature type="binding site" description="covalent" evidence="13">
    <location>
        <position position="70"/>
    </location>
    <ligand>
        <name>heme</name>
        <dbReference type="ChEBI" id="CHEBI:30413"/>
        <label>2</label>
    </ligand>
</feature>
<dbReference type="InterPro" id="IPR051174">
    <property type="entry name" value="Cytochrome_c-type_ET"/>
</dbReference>
<proteinExistence type="inferred from homology"/>
<dbReference type="InterPro" id="IPR024717">
    <property type="entry name" value="NapC/NirT/NrfH"/>
</dbReference>
<dbReference type="PANTHER" id="PTHR30333">
    <property type="entry name" value="CYTOCHROME C-TYPE PROTEIN"/>
    <property type="match status" value="1"/>
</dbReference>
<feature type="binding site" description="covalent" evidence="13">
    <location>
        <position position="40"/>
    </location>
    <ligand>
        <name>heme</name>
        <dbReference type="ChEBI" id="CHEBI:30413"/>
        <label>1</label>
    </ligand>
</feature>
<feature type="binding site" description="covalent" evidence="13">
    <location>
        <position position="37"/>
    </location>
    <ligand>
        <name>heme</name>
        <dbReference type="ChEBI" id="CHEBI:30413"/>
        <label>1</label>
    </ligand>
</feature>
<evidence type="ECO:0000256" key="14">
    <source>
        <dbReference type="PIRSR" id="PIRSR000013-2"/>
    </source>
</evidence>
<dbReference type="InterPro" id="IPR036280">
    <property type="entry name" value="Multihaem_cyt_sf"/>
</dbReference>
<dbReference type="GO" id="GO:0020037">
    <property type="term" value="F:heme binding"/>
    <property type="evidence" value="ECO:0007669"/>
    <property type="project" value="InterPro"/>
</dbReference>
<feature type="binding site" description="covalent" evidence="13">
    <location>
        <position position="124"/>
    </location>
    <ligand>
        <name>heme</name>
        <dbReference type="ChEBI" id="CHEBI:30413"/>
        <label>3</label>
    </ligand>
</feature>
<keyword evidence="5 12" id="KW-0349">Heme</keyword>
<feature type="binding site" description="axial binding residue" evidence="14">
    <location>
        <position position="160"/>
    </location>
    <ligand>
        <name>heme</name>
        <dbReference type="ChEBI" id="CHEBI:30413"/>
        <label>4</label>
    </ligand>
    <ligandPart>
        <name>Fe</name>
        <dbReference type="ChEBI" id="CHEBI:18248"/>
    </ligandPart>
</feature>
<evidence type="ECO:0000256" key="10">
    <source>
        <dbReference type="ARBA" id="ARBA00023004"/>
    </source>
</evidence>
<name>A0A7V5NYU5_9BACT</name>
<keyword evidence="11" id="KW-0472">Membrane</keyword>
<accession>A0A7V5NYU5</accession>
<feature type="binding site" description="axial binding residue" evidence="14">
    <location>
        <position position="43"/>
    </location>
    <ligand>
        <name>heme</name>
        <dbReference type="ChEBI" id="CHEBI:30413"/>
        <label>1</label>
    </ligand>
    <ligandPart>
        <name>Fe</name>
        <dbReference type="ChEBI" id="CHEBI:18248"/>
    </ligandPart>
</feature>
<evidence type="ECO:0000313" key="16">
    <source>
        <dbReference type="EMBL" id="HHI96695.1"/>
    </source>
</evidence>
<dbReference type="GO" id="GO:0019333">
    <property type="term" value="P:denitrification pathway"/>
    <property type="evidence" value="ECO:0007669"/>
    <property type="project" value="InterPro"/>
</dbReference>
<dbReference type="EMBL" id="DROK01000069">
    <property type="protein sequence ID" value="HHI96695.1"/>
    <property type="molecule type" value="Genomic_DNA"/>
</dbReference>
<dbReference type="InterPro" id="IPR005126">
    <property type="entry name" value="NapC/NirT_cyt_c_N"/>
</dbReference>
<dbReference type="AlphaFoldDB" id="A0A7V5NYU5"/>
<dbReference type="GO" id="GO:0009061">
    <property type="term" value="P:anaerobic respiration"/>
    <property type="evidence" value="ECO:0007669"/>
    <property type="project" value="TreeGrafter"/>
</dbReference>
<evidence type="ECO:0000256" key="9">
    <source>
        <dbReference type="ARBA" id="ARBA00022989"/>
    </source>
</evidence>
<comment type="subcellular location">
    <subcellularLocation>
        <location evidence="1">Cell membrane</location>
        <topology evidence="1">Single-pass membrane protein</topology>
    </subcellularLocation>
</comment>
<feature type="binding site" description="covalent" evidence="13">
    <location>
        <position position="159"/>
    </location>
    <ligand>
        <name>heme</name>
        <dbReference type="ChEBI" id="CHEBI:30413"/>
        <label>4</label>
    </ligand>
</feature>
<keyword evidence="10 12" id="KW-0408">Iron</keyword>
<comment type="PTM">
    <text evidence="12">Binds 4 heme groups per subunit.</text>
</comment>
<dbReference type="PANTHER" id="PTHR30333:SF1">
    <property type="entry name" value="CYTOCHROME C-TYPE PROTEIN NAPC"/>
    <property type="match status" value="1"/>
</dbReference>
<feature type="binding site" description="axial binding residue" evidence="14">
    <location>
        <position position="128"/>
    </location>
    <ligand>
        <name>heme</name>
        <dbReference type="ChEBI" id="CHEBI:30413"/>
        <label>3</label>
    </ligand>
    <ligandPart>
        <name>Fe</name>
        <dbReference type="ChEBI" id="CHEBI:18248"/>
    </ligandPart>
</feature>
<protein>
    <recommendedName>
        <fullName evidence="12">Cytochrome c-type protein</fullName>
    </recommendedName>
</protein>
<evidence type="ECO:0000256" key="5">
    <source>
        <dbReference type="ARBA" id="ARBA00022617"/>
    </source>
</evidence>
<dbReference type="GO" id="GO:0046872">
    <property type="term" value="F:metal ion binding"/>
    <property type="evidence" value="ECO:0007669"/>
    <property type="project" value="UniProtKB-KW"/>
</dbReference>
<reference evidence="16" key="1">
    <citation type="journal article" date="2020" name="mSystems">
        <title>Genome- and Community-Level Interaction Insights into Carbon Utilization and Element Cycling Functions of Hydrothermarchaeota in Hydrothermal Sediment.</title>
        <authorList>
            <person name="Zhou Z."/>
            <person name="Liu Y."/>
            <person name="Xu W."/>
            <person name="Pan J."/>
            <person name="Luo Z.H."/>
            <person name="Li M."/>
        </authorList>
    </citation>
    <scope>NUCLEOTIDE SEQUENCE [LARGE SCALE GENOMIC DNA]</scope>
    <source>
        <strain evidence="16">HyVt-533</strain>
    </source>
</reference>
<keyword evidence="7 12" id="KW-0479">Metal-binding</keyword>
<dbReference type="GO" id="GO:0005886">
    <property type="term" value="C:plasma membrane"/>
    <property type="evidence" value="ECO:0007669"/>
    <property type="project" value="UniProtKB-SubCell"/>
</dbReference>
<feature type="binding site" evidence="13">
    <location>
        <position position="67"/>
    </location>
    <ligand>
        <name>a menaquinol</name>
        <dbReference type="ChEBI" id="CHEBI:18151"/>
    </ligand>
</feature>
<keyword evidence="8 12" id="KW-0249">Electron transport</keyword>
<comment type="cofactor">
    <cofactor evidence="13">
        <name>heme</name>
        <dbReference type="ChEBI" id="CHEBI:30413"/>
    </cofactor>
    <text evidence="13">Binds 4 heme groups per subunit.</text>
</comment>
<evidence type="ECO:0000256" key="7">
    <source>
        <dbReference type="ARBA" id="ARBA00022723"/>
    </source>
</evidence>
<feature type="binding site" description="axial binding residue" evidence="14">
    <location>
        <position position="71"/>
    </location>
    <ligand>
        <name>heme</name>
        <dbReference type="ChEBI" id="CHEBI:30413"/>
        <label>2</label>
    </ligand>
    <ligandPart>
        <name>Fe</name>
        <dbReference type="ChEBI" id="CHEBI:18248"/>
    </ligandPart>
</feature>
<evidence type="ECO:0000256" key="4">
    <source>
        <dbReference type="ARBA" id="ARBA00022475"/>
    </source>
</evidence>
<feature type="binding site" description="covalent" evidence="13">
    <location>
        <position position="156"/>
    </location>
    <ligand>
        <name>heme</name>
        <dbReference type="ChEBI" id="CHEBI:30413"/>
        <label>4</label>
    </ligand>
</feature>
<dbReference type="Pfam" id="PF03264">
    <property type="entry name" value="Cytochrom_NNT"/>
    <property type="match status" value="1"/>
</dbReference>
<evidence type="ECO:0000256" key="11">
    <source>
        <dbReference type="ARBA" id="ARBA00023136"/>
    </source>
</evidence>
<gene>
    <name evidence="16" type="ORF">ENJ96_02460</name>
</gene>
<dbReference type="Proteomes" id="UP000886101">
    <property type="component" value="Unassembled WGS sequence"/>
</dbReference>
<keyword evidence="4" id="KW-1003">Cell membrane</keyword>
<evidence type="ECO:0000256" key="1">
    <source>
        <dbReference type="ARBA" id="ARBA00004162"/>
    </source>
</evidence>
<keyword evidence="9" id="KW-1133">Transmembrane helix</keyword>
<evidence type="ECO:0000256" key="3">
    <source>
        <dbReference type="ARBA" id="ARBA00022448"/>
    </source>
</evidence>
<evidence type="ECO:0000256" key="12">
    <source>
        <dbReference type="PIRNR" id="PIRNR000013"/>
    </source>
</evidence>
<evidence type="ECO:0000259" key="15">
    <source>
        <dbReference type="Pfam" id="PF03264"/>
    </source>
</evidence>
<keyword evidence="3 12" id="KW-0813">Transport</keyword>
<dbReference type="GO" id="GO:0009055">
    <property type="term" value="F:electron transfer activity"/>
    <property type="evidence" value="ECO:0007669"/>
    <property type="project" value="TreeGrafter"/>
</dbReference>
<dbReference type="Gene3D" id="1.10.3820.10">
    <property type="entry name" value="Di-heme elbow motif domain"/>
    <property type="match status" value="1"/>
</dbReference>
<dbReference type="SUPFAM" id="SSF48695">
    <property type="entry name" value="Multiheme cytochromes"/>
    <property type="match status" value="1"/>
</dbReference>
<comment type="similarity">
    <text evidence="2">Belongs to the NapC/NirT/NrfH family.</text>
</comment>
<sequence>MNKGAVVLGLIVGFVVAIIFSLVSASKIIATGKAEFCSSCHEMKVFYETWEAGIHGPAEKGVVKAECADCHLPHDNLINYLISKVKFGINDYVAHLRGKGTPAHWIEHWKHKVPYKHQAYESGCRECHQKLVAEGIPLKAFTAHRQYELGMTRENCITCHQTVGHGDVVTAMQEELARQKMAQKEK</sequence>